<protein>
    <submittedName>
        <fullName evidence="1">Uncharacterized protein</fullName>
    </submittedName>
</protein>
<name>A0A2V3U8D4_9HYPH</name>
<dbReference type="InterPro" id="IPR028978">
    <property type="entry name" value="Chorismate_lyase_/UTRA_dom_sf"/>
</dbReference>
<evidence type="ECO:0000313" key="1">
    <source>
        <dbReference type="EMBL" id="PXW58970.1"/>
    </source>
</evidence>
<dbReference type="SUPFAM" id="SSF64288">
    <property type="entry name" value="Chorismate lyase-like"/>
    <property type="match status" value="1"/>
</dbReference>
<dbReference type="AlphaFoldDB" id="A0A2V3U8D4"/>
<dbReference type="Proteomes" id="UP000248021">
    <property type="component" value="Unassembled WGS sequence"/>
</dbReference>
<organism evidence="1 2">
    <name type="scientific">Chelatococcus asaccharovorans</name>
    <dbReference type="NCBI Taxonomy" id="28210"/>
    <lineage>
        <taxon>Bacteria</taxon>
        <taxon>Pseudomonadati</taxon>
        <taxon>Pseudomonadota</taxon>
        <taxon>Alphaproteobacteria</taxon>
        <taxon>Hyphomicrobiales</taxon>
        <taxon>Chelatococcaceae</taxon>
        <taxon>Chelatococcus</taxon>
    </lineage>
</organism>
<sequence length="281" mass="30571">MLRRPLAKSRKLLPVMAAAGTIAMKAATKVTTAAAKRRLRHSFESATTGRAIGGAMGAGVALVLAAGPLRADPVAPARPLAWQDDFVSRLEVLALLQTLHAELLSNPSATLTLERWCARHRLASPARVVARLVRGTDKAATSAIRQTLGVGEAEPVRYRRVQLACGDFVLSEADNWYVPARLTPEMNRLLDETDTAFGHAVQALQFRRRTLLARLLWSPLPDGWEMTVARKDRSSPAAGALAIPAELIQHQAVLSVPDGTPFSFVVETYTDRVLAFRRSRS</sequence>
<proteinExistence type="predicted"/>
<evidence type="ECO:0000313" key="2">
    <source>
        <dbReference type="Proteomes" id="UP000248021"/>
    </source>
</evidence>
<keyword evidence="2" id="KW-1185">Reference proteome</keyword>
<dbReference type="Gene3D" id="3.40.1410.10">
    <property type="entry name" value="Chorismate lyase-like"/>
    <property type="match status" value="1"/>
</dbReference>
<dbReference type="EMBL" id="QJJK01000005">
    <property type="protein sequence ID" value="PXW58970.1"/>
    <property type="molecule type" value="Genomic_DNA"/>
</dbReference>
<reference evidence="1 2" key="1">
    <citation type="submission" date="2018-05" db="EMBL/GenBank/DDBJ databases">
        <title>Genomic Encyclopedia of Type Strains, Phase IV (KMG-IV): sequencing the most valuable type-strain genomes for metagenomic binning, comparative biology and taxonomic classification.</title>
        <authorList>
            <person name="Goeker M."/>
        </authorList>
    </citation>
    <scope>NUCLEOTIDE SEQUENCE [LARGE SCALE GENOMIC DNA]</scope>
    <source>
        <strain evidence="1 2">DSM 6462</strain>
    </source>
</reference>
<comment type="caution">
    <text evidence="1">The sequence shown here is derived from an EMBL/GenBank/DDBJ whole genome shotgun (WGS) entry which is preliminary data.</text>
</comment>
<gene>
    <name evidence="1" type="ORF">C7450_105319</name>
</gene>
<accession>A0A2V3U8D4</accession>